<evidence type="ECO:0000256" key="1">
    <source>
        <dbReference type="ARBA" id="ARBA00023015"/>
    </source>
</evidence>
<accession>A0A3D8SD22</accession>
<gene>
    <name evidence="7" type="ORF">DSM5745_04387</name>
</gene>
<dbReference type="GeneID" id="38114757"/>
<dbReference type="GO" id="GO:0008270">
    <property type="term" value="F:zinc ion binding"/>
    <property type="evidence" value="ECO:0007669"/>
    <property type="project" value="InterPro"/>
</dbReference>
<dbReference type="RefSeq" id="XP_026605399.1">
    <property type="nucleotide sequence ID" value="XM_026746403.1"/>
</dbReference>
<feature type="domain" description="Zn(2)-C6 fungal-type" evidence="6">
    <location>
        <begin position="7"/>
        <end position="37"/>
    </location>
</feature>
<evidence type="ECO:0000313" key="7">
    <source>
        <dbReference type="EMBL" id="RDW84061.1"/>
    </source>
</evidence>
<evidence type="ECO:0000313" key="8">
    <source>
        <dbReference type="Proteomes" id="UP000256690"/>
    </source>
</evidence>
<dbReference type="GO" id="GO:0000981">
    <property type="term" value="F:DNA-binding transcription factor activity, RNA polymerase II-specific"/>
    <property type="evidence" value="ECO:0007669"/>
    <property type="project" value="InterPro"/>
</dbReference>
<dbReference type="InterPro" id="IPR001138">
    <property type="entry name" value="Zn2Cys6_DnaBD"/>
</dbReference>
<dbReference type="CDD" id="cd00067">
    <property type="entry name" value="GAL4"/>
    <property type="match status" value="1"/>
</dbReference>
<evidence type="ECO:0000256" key="4">
    <source>
        <dbReference type="ARBA" id="ARBA00023242"/>
    </source>
</evidence>
<evidence type="ECO:0000256" key="2">
    <source>
        <dbReference type="ARBA" id="ARBA00023125"/>
    </source>
</evidence>
<dbReference type="EMBL" id="PVWQ01000004">
    <property type="protein sequence ID" value="RDW84061.1"/>
    <property type="molecule type" value="Genomic_DNA"/>
</dbReference>
<reference evidence="7 8" key="1">
    <citation type="journal article" date="2018" name="IMA Fungus">
        <title>IMA Genome-F 9: Draft genome sequence of Annulohypoxylon stygium, Aspergillus mulundensis, Berkeleyomyces basicola (syn. Thielaviopsis basicola), Ceratocystis smalleyi, two Cercospora beticola strains, Coleophoma cylindrospora, Fusarium fracticaudum, Phialophora cf. hyalina, and Morchella septimelata.</title>
        <authorList>
            <person name="Wingfield B.D."/>
            <person name="Bills G.F."/>
            <person name="Dong Y."/>
            <person name="Huang W."/>
            <person name="Nel W.J."/>
            <person name="Swalarsk-Parry B.S."/>
            <person name="Vaghefi N."/>
            <person name="Wilken P.M."/>
            <person name="An Z."/>
            <person name="de Beer Z.W."/>
            <person name="De Vos L."/>
            <person name="Chen L."/>
            <person name="Duong T.A."/>
            <person name="Gao Y."/>
            <person name="Hammerbacher A."/>
            <person name="Kikkert J.R."/>
            <person name="Li Y."/>
            <person name="Li H."/>
            <person name="Li K."/>
            <person name="Li Q."/>
            <person name="Liu X."/>
            <person name="Ma X."/>
            <person name="Naidoo K."/>
            <person name="Pethybridge S.J."/>
            <person name="Sun J."/>
            <person name="Steenkamp E.T."/>
            <person name="van der Nest M.A."/>
            <person name="van Wyk S."/>
            <person name="Wingfield M.J."/>
            <person name="Xiong C."/>
            <person name="Yue Q."/>
            <person name="Zhang X."/>
        </authorList>
    </citation>
    <scope>NUCLEOTIDE SEQUENCE [LARGE SCALE GENOMIC DNA]</scope>
    <source>
        <strain evidence="7 8">DSM 5745</strain>
    </source>
</reference>
<keyword evidence="3" id="KW-0804">Transcription</keyword>
<name>A0A3D8SD22_9EURO</name>
<dbReference type="AlphaFoldDB" id="A0A3D8SD22"/>
<keyword evidence="8" id="KW-1185">Reference proteome</keyword>
<dbReference type="OrthoDB" id="4216928at2759"/>
<comment type="caution">
    <text evidence="7">The sequence shown here is derived from an EMBL/GenBank/DDBJ whole genome shotgun (WGS) entry which is preliminary data.</text>
</comment>
<evidence type="ECO:0000256" key="3">
    <source>
        <dbReference type="ARBA" id="ARBA00023163"/>
    </source>
</evidence>
<evidence type="ECO:0000259" key="6">
    <source>
        <dbReference type="PROSITE" id="PS50048"/>
    </source>
</evidence>
<keyword evidence="1" id="KW-0805">Transcription regulation</keyword>
<dbReference type="Proteomes" id="UP000256690">
    <property type="component" value="Unassembled WGS sequence"/>
</dbReference>
<proteinExistence type="predicted"/>
<dbReference type="STRING" id="1810919.A0A3D8SD22"/>
<dbReference type="GO" id="GO:0003677">
    <property type="term" value="F:DNA binding"/>
    <property type="evidence" value="ECO:0007669"/>
    <property type="project" value="UniProtKB-KW"/>
</dbReference>
<dbReference type="InterPro" id="IPR036864">
    <property type="entry name" value="Zn2-C6_fun-type_DNA-bd_sf"/>
</dbReference>
<keyword evidence="2" id="KW-0238">DNA-binding</keyword>
<dbReference type="SUPFAM" id="SSF57701">
    <property type="entry name" value="Zn2/Cys6 DNA-binding domain"/>
    <property type="match status" value="1"/>
</dbReference>
<protein>
    <recommendedName>
        <fullName evidence="6">Zn(2)-C6 fungal-type domain-containing protein</fullName>
    </recommendedName>
</protein>
<sequence length="411" mass="45186">MSLRRKSCNACFRGRRKCNLAYPTCEYCRKTKKCCQYAYPPTSGSPSSNDSTSSPAPSGPAASTSEDSFTALLSAFDTSTFDFLETGTIPDLFLSDQPQSPPYGSPSNLEVILPHTCIPPYPSLPSTSIRKFLGPLGEIQPIQGINATWQWLIETLSRYPADFAATGETIFIHNQLYRDSMPRSIRTAFGISSSSCLRPGNQAMMFRVIEAEVNDLLQPTHTKSAGGQAPLLDDLASLQSLLLYQIIRLFHSTGSDADNLKQRTLAEQQGTILMTRALKLLSRSQELAPKNRQAWITAECIRRTVVVIYMLYGVNSICREGICIGLPTLVKLPISAGVGCWNGEGTDASVSMSMSVSVSGLGYERTMPYEKFLECWLVSKPRRLDAFERLLLVPCQGVEAVDAFHDLAGFM</sequence>
<feature type="region of interest" description="Disordered" evidence="5">
    <location>
        <begin position="42"/>
        <end position="65"/>
    </location>
</feature>
<keyword evidence="4" id="KW-0539">Nucleus</keyword>
<evidence type="ECO:0000256" key="5">
    <source>
        <dbReference type="SAM" id="MobiDB-lite"/>
    </source>
</evidence>
<organism evidence="7 8">
    <name type="scientific">Aspergillus mulundensis</name>
    <dbReference type="NCBI Taxonomy" id="1810919"/>
    <lineage>
        <taxon>Eukaryota</taxon>
        <taxon>Fungi</taxon>
        <taxon>Dikarya</taxon>
        <taxon>Ascomycota</taxon>
        <taxon>Pezizomycotina</taxon>
        <taxon>Eurotiomycetes</taxon>
        <taxon>Eurotiomycetidae</taxon>
        <taxon>Eurotiales</taxon>
        <taxon>Aspergillaceae</taxon>
        <taxon>Aspergillus</taxon>
        <taxon>Aspergillus subgen. Nidulantes</taxon>
    </lineage>
</organism>
<dbReference type="PROSITE" id="PS50048">
    <property type="entry name" value="ZN2_CY6_FUNGAL_2"/>
    <property type="match status" value="1"/>
</dbReference>